<evidence type="ECO:0000313" key="1">
    <source>
        <dbReference type="EMBL" id="KAJ2923246.1"/>
    </source>
</evidence>
<protein>
    <submittedName>
        <fullName evidence="1">Uncharacterized protein</fullName>
    </submittedName>
</protein>
<gene>
    <name evidence="1" type="ORF">H1R20_g13848</name>
</gene>
<accession>A0A9W8ITW2</accession>
<feature type="non-terminal residue" evidence="1">
    <location>
        <position position="215"/>
    </location>
</feature>
<reference evidence="1" key="1">
    <citation type="submission" date="2022-06" db="EMBL/GenBank/DDBJ databases">
        <title>Genome Sequence of Candolleomyces eurysporus.</title>
        <authorList>
            <person name="Buettner E."/>
        </authorList>
    </citation>
    <scope>NUCLEOTIDE SEQUENCE</scope>
    <source>
        <strain evidence="1">VTCC 930004</strain>
    </source>
</reference>
<dbReference type="AlphaFoldDB" id="A0A9W8ITW2"/>
<keyword evidence="2" id="KW-1185">Reference proteome</keyword>
<dbReference type="EMBL" id="JANBPK010001381">
    <property type="protein sequence ID" value="KAJ2923246.1"/>
    <property type="molecule type" value="Genomic_DNA"/>
</dbReference>
<name>A0A9W8ITW2_9AGAR</name>
<sequence length="215" mass="24306">MGLAEQVQKLSTYTHAVFALYRRHHQKFMKLALYADSMSIVKIIIALVACYQAKDSTIPLYIIQIGTDRKEGVFSQIQTQDHACNCDILQLGQKSCIGAEINRILEENPDLNRGHAQRSIRNLKGEDRINPASLGIEADFRVSSVDLRTEYDGGRQDAANVLGWKPDWEAMWEQGSNDMLQPFGRYELEVEGEGRDNNSFISAVNQVRGGEYFYA</sequence>
<evidence type="ECO:0000313" key="2">
    <source>
        <dbReference type="Proteomes" id="UP001140091"/>
    </source>
</evidence>
<dbReference type="OrthoDB" id="3048541at2759"/>
<comment type="caution">
    <text evidence="1">The sequence shown here is derived from an EMBL/GenBank/DDBJ whole genome shotgun (WGS) entry which is preliminary data.</text>
</comment>
<dbReference type="Proteomes" id="UP001140091">
    <property type="component" value="Unassembled WGS sequence"/>
</dbReference>
<proteinExistence type="predicted"/>
<organism evidence="1 2">
    <name type="scientific">Candolleomyces eurysporus</name>
    <dbReference type="NCBI Taxonomy" id="2828524"/>
    <lineage>
        <taxon>Eukaryota</taxon>
        <taxon>Fungi</taxon>
        <taxon>Dikarya</taxon>
        <taxon>Basidiomycota</taxon>
        <taxon>Agaricomycotina</taxon>
        <taxon>Agaricomycetes</taxon>
        <taxon>Agaricomycetidae</taxon>
        <taxon>Agaricales</taxon>
        <taxon>Agaricineae</taxon>
        <taxon>Psathyrellaceae</taxon>
        <taxon>Candolleomyces</taxon>
    </lineage>
</organism>